<evidence type="ECO:0000256" key="4">
    <source>
        <dbReference type="ARBA" id="ARBA00022679"/>
    </source>
</evidence>
<evidence type="ECO:0000256" key="8">
    <source>
        <dbReference type="SAM" id="Phobius"/>
    </source>
</evidence>
<gene>
    <name evidence="10" type="ORF">UU80_C0003G0003</name>
</gene>
<feature type="transmembrane region" description="Helical" evidence="8">
    <location>
        <begin position="20"/>
        <end position="38"/>
    </location>
</feature>
<feature type="transmembrane region" description="Helical" evidence="8">
    <location>
        <begin position="126"/>
        <end position="147"/>
    </location>
</feature>
<dbReference type="STRING" id="1619103.UU80_C0003G0003"/>
<dbReference type="AlphaFoldDB" id="A0A0G1ABT3"/>
<keyword evidence="6 8" id="KW-1133">Transmembrane helix</keyword>
<accession>A0A0G1ABT3</accession>
<protein>
    <recommendedName>
        <fullName evidence="9">Glycosyltransferase RgtA/B/C/D-like domain-containing protein</fullName>
    </recommendedName>
</protein>
<dbReference type="EMBL" id="LCCA01000003">
    <property type="protein sequence ID" value="KKS22703.1"/>
    <property type="molecule type" value="Genomic_DNA"/>
</dbReference>
<evidence type="ECO:0000259" key="9">
    <source>
        <dbReference type="Pfam" id="PF13231"/>
    </source>
</evidence>
<dbReference type="InterPro" id="IPR050297">
    <property type="entry name" value="LipidA_mod_glycosyltrf_83"/>
</dbReference>
<comment type="subcellular location">
    <subcellularLocation>
        <location evidence="1">Cell membrane</location>
        <topology evidence="1">Multi-pass membrane protein</topology>
    </subcellularLocation>
</comment>
<proteinExistence type="predicted"/>
<evidence type="ECO:0000313" key="11">
    <source>
        <dbReference type="Proteomes" id="UP000034920"/>
    </source>
</evidence>
<organism evidence="10 11">
    <name type="scientific">candidate division WWE3 bacterium GW2011_GWA1_41_8</name>
    <dbReference type="NCBI Taxonomy" id="1619103"/>
    <lineage>
        <taxon>Bacteria</taxon>
        <taxon>Katanobacteria</taxon>
    </lineage>
</organism>
<keyword evidence="4" id="KW-0808">Transferase</keyword>
<keyword evidence="2" id="KW-1003">Cell membrane</keyword>
<keyword evidence="5 8" id="KW-0812">Transmembrane</keyword>
<feature type="domain" description="Glycosyltransferase RgtA/B/C/D-like" evidence="9">
    <location>
        <begin position="73"/>
        <end position="226"/>
    </location>
</feature>
<keyword evidence="3" id="KW-0328">Glycosyltransferase</keyword>
<evidence type="ECO:0000256" key="2">
    <source>
        <dbReference type="ARBA" id="ARBA00022475"/>
    </source>
</evidence>
<reference evidence="10 11" key="1">
    <citation type="journal article" date="2015" name="Nature">
        <title>rRNA introns, odd ribosomes, and small enigmatic genomes across a large radiation of phyla.</title>
        <authorList>
            <person name="Brown C.T."/>
            <person name="Hug L.A."/>
            <person name="Thomas B.C."/>
            <person name="Sharon I."/>
            <person name="Castelle C.J."/>
            <person name="Singh A."/>
            <person name="Wilkins M.J."/>
            <person name="Williams K.H."/>
            <person name="Banfield J.F."/>
        </authorList>
    </citation>
    <scope>NUCLEOTIDE SEQUENCE [LARGE SCALE GENOMIC DNA]</scope>
</reference>
<evidence type="ECO:0000256" key="5">
    <source>
        <dbReference type="ARBA" id="ARBA00022692"/>
    </source>
</evidence>
<evidence type="ECO:0000313" key="10">
    <source>
        <dbReference type="EMBL" id="KKS22703.1"/>
    </source>
</evidence>
<name>A0A0G1ABT3_UNCKA</name>
<dbReference type="PANTHER" id="PTHR33908:SF11">
    <property type="entry name" value="MEMBRANE PROTEIN"/>
    <property type="match status" value="1"/>
</dbReference>
<dbReference type="InterPro" id="IPR038731">
    <property type="entry name" value="RgtA/B/C-like"/>
</dbReference>
<dbReference type="PANTHER" id="PTHR33908">
    <property type="entry name" value="MANNOSYLTRANSFERASE YKCB-RELATED"/>
    <property type="match status" value="1"/>
</dbReference>
<dbReference type="GO" id="GO:0009103">
    <property type="term" value="P:lipopolysaccharide biosynthetic process"/>
    <property type="evidence" value="ECO:0007669"/>
    <property type="project" value="UniProtKB-ARBA"/>
</dbReference>
<evidence type="ECO:0000256" key="7">
    <source>
        <dbReference type="ARBA" id="ARBA00023136"/>
    </source>
</evidence>
<feature type="transmembrane region" description="Helical" evidence="8">
    <location>
        <begin position="207"/>
        <end position="225"/>
    </location>
</feature>
<sequence>MRRLFHVINYVSMRKIINWVKLNIDLMGLTLIGAFLRLRVIVKDDLWYDEAFTGLLMRVGKEEFWKIVTDDPHPPLYYLMLKGWTTVFGVNDFALRSLPVLFGILLIVVIYYLVKELFNKETADIAAFLAAVNPFLIAYSVEARSYMFYGFMTTLAAYFLVKRKFNLFVIVLVISLFVHYMFAAFLPVLLVYYAFIIIREKRGILKGLLRLVPLAAIAVFLYFPVLTDPANNNLNIDWVKEPDLYNIQQSITAYSYGVKSRLSGADELVNVNFLLDEYILGYGVFIIFIAGILAVLLKDRKNLDALSKFGFTLMMLFLPMLLLIGYSTYKDKSIYVERYLLPASVFFIIALSYILTSLLTWELLGIVVFFYVFTVTRAVTPGYYDGMKPLAQYFKNSESEVIFTSPIDYIVGKYYLDTDKVKLYDPRNPQFGYDWPFMSNARPEDMTTAVFVSPDETRMTEEFKRPLENLVFGDYSIYIKEDREDETI</sequence>
<dbReference type="Pfam" id="PF13231">
    <property type="entry name" value="PMT_2"/>
    <property type="match status" value="1"/>
</dbReference>
<comment type="caution">
    <text evidence="10">The sequence shown here is derived from an EMBL/GenBank/DDBJ whole genome shotgun (WGS) entry which is preliminary data.</text>
</comment>
<feature type="transmembrane region" description="Helical" evidence="8">
    <location>
        <begin position="278"/>
        <end position="297"/>
    </location>
</feature>
<evidence type="ECO:0000256" key="6">
    <source>
        <dbReference type="ARBA" id="ARBA00022989"/>
    </source>
</evidence>
<dbReference type="Proteomes" id="UP000034920">
    <property type="component" value="Unassembled WGS sequence"/>
</dbReference>
<dbReference type="GO" id="GO:0005886">
    <property type="term" value="C:plasma membrane"/>
    <property type="evidence" value="ECO:0007669"/>
    <property type="project" value="UniProtKB-SubCell"/>
</dbReference>
<evidence type="ECO:0000256" key="3">
    <source>
        <dbReference type="ARBA" id="ARBA00022676"/>
    </source>
</evidence>
<dbReference type="GO" id="GO:0016763">
    <property type="term" value="F:pentosyltransferase activity"/>
    <property type="evidence" value="ECO:0007669"/>
    <property type="project" value="TreeGrafter"/>
</dbReference>
<evidence type="ECO:0000256" key="1">
    <source>
        <dbReference type="ARBA" id="ARBA00004651"/>
    </source>
</evidence>
<keyword evidence="7 8" id="KW-0472">Membrane</keyword>
<feature type="transmembrane region" description="Helical" evidence="8">
    <location>
        <begin position="167"/>
        <end position="195"/>
    </location>
</feature>
<feature type="transmembrane region" description="Helical" evidence="8">
    <location>
        <begin position="309"/>
        <end position="327"/>
    </location>
</feature>
<feature type="transmembrane region" description="Helical" evidence="8">
    <location>
        <begin position="93"/>
        <end position="114"/>
    </location>
</feature>